<dbReference type="Proteomes" id="UP001177260">
    <property type="component" value="Unassembled WGS sequence"/>
</dbReference>
<accession>A0ACC3AWV1</accession>
<gene>
    <name evidence="1" type="ORF">N8T08_007951</name>
</gene>
<evidence type="ECO:0000313" key="1">
    <source>
        <dbReference type="EMBL" id="KAK1142399.1"/>
    </source>
</evidence>
<evidence type="ECO:0000313" key="2">
    <source>
        <dbReference type="Proteomes" id="UP001177260"/>
    </source>
</evidence>
<organism evidence="1 2">
    <name type="scientific">Aspergillus melleus</name>
    <dbReference type="NCBI Taxonomy" id="138277"/>
    <lineage>
        <taxon>Eukaryota</taxon>
        <taxon>Fungi</taxon>
        <taxon>Dikarya</taxon>
        <taxon>Ascomycota</taxon>
        <taxon>Pezizomycotina</taxon>
        <taxon>Eurotiomycetes</taxon>
        <taxon>Eurotiomycetidae</taxon>
        <taxon>Eurotiales</taxon>
        <taxon>Aspergillaceae</taxon>
        <taxon>Aspergillus</taxon>
        <taxon>Aspergillus subgen. Circumdati</taxon>
    </lineage>
</organism>
<proteinExistence type="predicted"/>
<protein>
    <submittedName>
        <fullName evidence="1">Uncharacterized protein</fullName>
    </submittedName>
</protein>
<comment type="caution">
    <text evidence="1">The sequence shown here is derived from an EMBL/GenBank/DDBJ whole genome shotgun (WGS) entry which is preliminary data.</text>
</comment>
<sequence length="99" mass="10936">MPLAKAILSGTVLAESPTWESVEGNVYFPPSALKNKSQFSATDLTTYCSWKGTASYYSVTVGDETIPNVAWYYAEPYDAALNIKDHIAFYKSKVEVVVE</sequence>
<dbReference type="EMBL" id="JAOPJF010000051">
    <property type="protein sequence ID" value="KAK1142399.1"/>
    <property type="molecule type" value="Genomic_DNA"/>
</dbReference>
<reference evidence="1 2" key="1">
    <citation type="journal article" date="2023" name="ACS Omega">
        <title>Identification of the Neoaspergillic Acid Biosynthesis Gene Cluster by Establishing an In Vitro CRISPR-Ribonucleoprotein Genetic System in Aspergillus melleus.</title>
        <authorList>
            <person name="Yuan B."/>
            <person name="Grau M.F."/>
            <person name="Murata R.M."/>
            <person name="Torok T."/>
            <person name="Venkateswaran K."/>
            <person name="Stajich J.E."/>
            <person name="Wang C.C.C."/>
        </authorList>
    </citation>
    <scope>NUCLEOTIDE SEQUENCE [LARGE SCALE GENOMIC DNA]</scope>
    <source>
        <strain evidence="1 2">IMV 1140</strain>
    </source>
</reference>
<keyword evidence="2" id="KW-1185">Reference proteome</keyword>
<name>A0ACC3AWV1_9EURO</name>